<name>D0GJ91_9FUSO</name>
<proteinExistence type="predicted"/>
<dbReference type="EMBL" id="ADAD01000035">
    <property type="protein sequence ID" value="EEY35803.1"/>
    <property type="molecule type" value="Genomic_DNA"/>
</dbReference>
<evidence type="ECO:0000313" key="1">
    <source>
        <dbReference type="EMBL" id="EEY35803.1"/>
    </source>
</evidence>
<comment type="caution">
    <text evidence="1">The sequence shown here is derived from an EMBL/GenBank/DDBJ whole genome shotgun (WGS) entry which is preliminary data.</text>
</comment>
<reference evidence="1 2" key="1">
    <citation type="submission" date="2009-10" db="EMBL/GenBank/DDBJ databases">
        <authorList>
            <person name="Harkins D.M."/>
            <person name="Madupu R."/>
            <person name="Durkin A.S."/>
            <person name="Torralba M."/>
            <person name="Methe B."/>
            <person name="Sutton G.G."/>
            <person name="Strausberg R.L."/>
            <person name="Nelson K.E."/>
        </authorList>
    </citation>
    <scope>NUCLEOTIDE SEQUENCE [LARGE SCALE GENOMIC DNA]</scope>
    <source>
        <strain evidence="1 2">F0264</strain>
    </source>
</reference>
<evidence type="ECO:0000313" key="2">
    <source>
        <dbReference type="Proteomes" id="UP000004226"/>
    </source>
</evidence>
<dbReference type="Proteomes" id="UP000004226">
    <property type="component" value="Unassembled WGS sequence"/>
</dbReference>
<gene>
    <name evidence="1" type="ORF">HMPREF0554_0984</name>
</gene>
<protein>
    <submittedName>
        <fullName evidence="1">Uncharacterized protein</fullName>
    </submittedName>
</protein>
<dbReference type="AlphaFoldDB" id="D0GJ91"/>
<keyword evidence="2" id="KW-1185">Reference proteome</keyword>
<organism evidence="1 2">
    <name type="scientific">Pseudoleptotrichia goodfellowii F0264</name>
    <dbReference type="NCBI Taxonomy" id="596323"/>
    <lineage>
        <taxon>Bacteria</taxon>
        <taxon>Fusobacteriati</taxon>
        <taxon>Fusobacteriota</taxon>
        <taxon>Fusobacteriia</taxon>
        <taxon>Fusobacteriales</taxon>
        <taxon>Leptotrichiaceae</taxon>
        <taxon>Pseudoleptotrichia</taxon>
    </lineage>
</organism>
<sequence>MKFDICKIKQNITLNKIIKITFFIKKIYEKLKILIIQKKEGKISLQFSFLKV</sequence>
<accession>D0GJ91</accession>